<evidence type="ECO:0000313" key="2">
    <source>
        <dbReference type="EMBL" id="MBB4986382.1"/>
    </source>
</evidence>
<gene>
    <name evidence="2" type="ORF">GGE06_007349</name>
</gene>
<dbReference type="EMBL" id="JACHJY010000012">
    <property type="protein sequence ID" value="MBB4986382.1"/>
    <property type="molecule type" value="Genomic_DNA"/>
</dbReference>
<reference evidence="2 3" key="1">
    <citation type="submission" date="2020-08" db="EMBL/GenBank/DDBJ databases">
        <title>Genomic Encyclopedia of Type Strains, Phase III (KMG-III): the genomes of soil and plant-associated and newly described type strains.</title>
        <authorList>
            <person name="Whitman W."/>
        </authorList>
    </citation>
    <scope>NUCLEOTIDE SEQUENCE [LARGE SCALE GENOMIC DNA]</scope>
    <source>
        <strain evidence="2 3">SFB5A</strain>
    </source>
</reference>
<organism evidence="2 3">
    <name type="scientific">Streptomyces nymphaeiformis</name>
    <dbReference type="NCBI Taxonomy" id="2663842"/>
    <lineage>
        <taxon>Bacteria</taxon>
        <taxon>Bacillati</taxon>
        <taxon>Actinomycetota</taxon>
        <taxon>Actinomycetes</taxon>
        <taxon>Kitasatosporales</taxon>
        <taxon>Streptomycetaceae</taxon>
        <taxon>Streptomyces</taxon>
    </lineage>
</organism>
<evidence type="ECO:0000256" key="1">
    <source>
        <dbReference type="SAM" id="MobiDB-lite"/>
    </source>
</evidence>
<comment type="caution">
    <text evidence="2">The sequence shown here is derived from an EMBL/GenBank/DDBJ whole genome shotgun (WGS) entry which is preliminary data.</text>
</comment>
<feature type="region of interest" description="Disordered" evidence="1">
    <location>
        <begin position="82"/>
        <end position="106"/>
    </location>
</feature>
<dbReference type="Proteomes" id="UP000582643">
    <property type="component" value="Unassembled WGS sequence"/>
</dbReference>
<dbReference type="AlphaFoldDB" id="A0A7W7U8Y6"/>
<proteinExistence type="predicted"/>
<sequence>MLSVGESGREVADISLTRRQGGKVEVFLDCLRGAKLGDGTAGLHGTLPEAVAREMLVKAVRETPWLQEALAVEMVTRLVAEGTGGDDFEASPTKTTPKKTGRPSTH</sequence>
<keyword evidence="3" id="KW-1185">Reference proteome</keyword>
<evidence type="ECO:0000313" key="3">
    <source>
        <dbReference type="Proteomes" id="UP000582643"/>
    </source>
</evidence>
<feature type="compositionally biased region" description="Basic residues" evidence="1">
    <location>
        <begin position="96"/>
        <end position="106"/>
    </location>
</feature>
<name>A0A7W7U8Y6_9ACTN</name>
<accession>A0A7W7U8Y6</accession>
<protein>
    <submittedName>
        <fullName evidence="2">Uncharacterized protein</fullName>
    </submittedName>
</protein>
<dbReference type="RefSeq" id="WP_184932764.1">
    <property type="nucleotide sequence ID" value="NZ_JACHJY010000012.1"/>
</dbReference>